<evidence type="ECO:0000256" key="1">
    <source>
        <dbReference type="SAM" id="MobiDB-lite"/>
    </source>
</evidence>
<feature type="region of interest" description="Disordered" evidence="1">
    <location>
        <begin position="198"/>
        <end position="228"/>
    </location>
</feature>
<dbReference type="PROSITE" id="PS50097">
    <property type="entry name" value="BTB"/>
    <property type="match status" value="1"/>
</dbReference>
<dbReference type="SUPFAM" id="SSF54695">
    <property type="entry name" value="POZ domain"/>
    <property type="match status" value="1"/>
</dbReference>
<gene>
    <name evidence="3" type="ORF">MCHLO_12759</name>
</gene>
<evidence type="ECO:0000259" key="2">
    <source>
        <dbReference type="PROSITE" id="PS50097"/>
    </source>
</evidence>
<evidence type="ECO:0000313" key="3">
    <source>
        <dbReference type="EMBL" id="GAT56060.1"/>
    </source>
</evidence>
<proteinExistence type="predicted"/>
<dbReference type="EMBL" id="DF849233">
    <property type="protein sequence ID" value="GAT56060.1"/>
    <property type="molecule type" value="Genomic_DNA"/>
</dbReference>
<feature type="compositionally biased region" description="Basic and acidic residues" evidence="1">
    <location>
        <begin position="199"/>
        <end position="208"/>
    </location>
</feature>
<dbReference type="Gene3D" id="3.30.710.10">
    <property type="entry name" value="Potassium Channel Kv1.1, Chain A"/>
    <property type="match status" value="1"/>
</dbReference>
<dbReference type="Proteomes" id="UP000815677">
    <property type="component" value="Unassembled WGS sequence"/>
</dbReference>
<protein>
    <recommendedName>
        <fullName evidence="2">BTB domain-containing protein</fullName>
    </recommendedName>
</protein>
<sequence>MVSLNDDATRSPSLWFPDGTLVIRAERTLFRVYAGLLARESPVFADMLAFPQHETEMERVEGCPVVELYDDSAEEVRCFLEAVFDYRTFLPPPTRTTWPILTSILRLSRKYQVDDLTQRAMQHLSTAFPDKLELYPAANPSFDVDVRGLKTIIRVCRDLSVDWALPAACYQLCTMAGDVAAITGGDVEADGNYLTGADACHDRGHAPADPHTPSPSHAPEHEHDHHTLSPSDTALLHAQHTLLRAETGAKMSAFLHSPPIARAIPGCPSPKQCVQTRANLRAQVDASLCVSLADGTESKSNAFPLALWDGSDWDRLNVCGVCLEVLRYRHKDEVQEFWRGLPARFDVVAGGGGSGWARLRRERRRDLGEREVGFVEWLGMNV</sequence>
<reference evidence="3" key="1">
    <citation type="submission" date="2014-09" db="EMBL/GenBank/DDBJ databases">
        <title>Genome sequence of the luminous mushroom Mycena chlorophos for searching fungal bioluminescence genes.</title>
        <authorList>
            <person name="Tanaka Y."/>
            <person name="Kasuga D."/>
            <person name="Oba Y."/>
            <person name="Hase S."/>
            <person name="Sato K."/>
            <person name="Oba Y."/>
            <person name="Sakakibara Y."/>
        </authorList>
    </citation>
    <scope>NUCLEOTIDE SEQUENCE</scope>
</reference>
<feature type="domain" description="BTB" evidence="2">
    <location>
        <begin position="17"/>
        <end position="92"/>
    </location>
</feature>
<dbReference type="InterPro" id="IPR000210">
    <property type="entry name" value="BTB/POZ_dom"/>
</dbReference>
<accession>A0ABQ0LY61</accession>
<organism evidence="3 4">
    <name type="scientific">Mycena chlorophos</name>
    <name type="common">Agaric fungus</name>
    <name type="synonym">Agaricus chlorophos</name>
    <dbReference type="NCBI Taxonomy" id="658473"/>
    <lineage>
        <taxon>Eukaryota</taxon>
        <taxon>Fungi</taxon>
        <taxon>Dikarya</taxon>
        <taxon>Basidiomycota</taxon>
        <taxon>Agaricomycotina</taxon>
        <taxon>Agaricomycetes</taxon>
        <taxon>Agaricomycetidae</taxon>
        <taxon>Agaricales</taxon>
        <taxon>Marasmiineae</taxon>
        <taxon>Mycenaceae</taxon>
        <taxon>Mycena</taxon>
    </lineage>
</organism>
<dbReference type="InterPro" id="IPR011333">
    <property type="entry name" value="SKP1/BTB/POZ_sf"/>
</dbReference>
<keyword evidence="4" id="KW-1185">Reference proteome</keyword>
<feature type="compositionally biased region" description="Basic and acidic residues" evidence="1">
    <location>
        <begin position="218"/>
        <end position="227"/>
    </location>
</feature>
<evidence type="ECO:0000313" key="4">
    <source>
        <dbReference type="Proteomes" id="UP000815677"/>
    </source>
</evidence>
<name>A0ABQ0LY61_MYCCL</name>